<dbReference type="SFLD" id="SFLDS00005">
    <property type="entry name" value="Isoprenoid_Synthase_Type_I"/>
    <property type="match status" value="1"/>
</dbReference>
<dbReference type="EMBL" id="BSDZ01000015">
    <property type="protein sequence ID" value="GLI63255.1"/>
    <property type="molecule type" value="Genomic_DNA"/>
</dbReference>
<dbReference type="InterPro" id="IPR019845">
    <property type="entry name" value="Squalene/phytoene_synthase_CS"/>
</dbReference>
<evidence type="ECO:0000256" key="4">
    <source>
        <dbReference type="ARBA" id="ARBA00022679"/>
    </source>
</evidence>
<sequence>IELERTALSRQIFYDTVVTVPCTSASSPGASLFLRFRQRNPAMSCRITRCSRCCSVRSKRVVTVRATLLRPSDVVTPTSSAPAAPPLLKGRDVEDYAMWRCIETHQGHKMSVPRSFRWSGGVLDQAYEKCGQVTSEYAKTFYLGTQLMTPAQAKAVWAVYVWCRRTDELVDGPNASKITPKALDRWEERLEALFDGKPYDELDAALTDTAARFPLHIQPFRDMIEGMRMDLVKSRYETFDELYEYCYRVAGTVALMTTPIMGIEPSYKGPLEPVYRAALALGTANQLTNILRDVGEDAYQRNRIYVPLDELERFGIAEKELLTGLHAPTTGKMDDRWRSFMEFQIQRARQYFADAEAGVDLLDPKARWPVWSALILYRQILDAIESNGYDNFSKRAYVPKWRKMVSLPVAYTRALLPAGSVRK</sequence>
<comment type="caution">
    <text evidence="6">The sequence shown here is derived from an EMBL/GenBank/DDBJ whole genome shotgun (WGS) entry which is preliminary data.</text>
</comment>
<dbReference type="SFLD" id="SFLDG01018">
    <property type="entry name" value="Squalene/Phytoene_Synthase_Lik"/>
    <property type="match status" value="1"/>
</dbReference>
<dbReference type="InterPro" id="IPR033904">
    <property type="entry name" value="Trans_IPPS_HH"/>
</dbReference>
<gene>
    <name evidence="6" type="ORF">VaNZ11_006155</name>
</gene>
<dbReference type="PANTHER" id="PTHR31480">
    <property type="entry name" value="BIFUNCTIONAL LYCOPENE CYCLASE/PHYTOENE SYNTHASE"/>
    <property type="match status" value="1"/>
</dbReference>
<name>A0ABQ5S035_9CHLO</name>
<protein>
    <recommendedName>
        <fullName evidence="3">15-cis-phytoene synthase</fullName>
        <ecNumber evidence="3">2.5.1.32</ecNumber>
    </recommendedName>
</protein>
<evidence type="ECO:0000313" key="6">
    <source>
        <dbReference type="EMBL" id="GLI63255.1"/>
    </source>
</evidence>
<accession>A0ABQ5S035</accession>
<evidence type="ECO:0000256" key="5">
    <source>
        <dbReference type="ARBA" id="ARBA00022746"/>
    </source>
</evidence>
<dbReference type="Gene3D" id="1.10.600.10">
    <property type="entry name" value="Farnesyl Diphosphate Synthase"/>
    <property type="match status" value="1"/>
</dbReference>
<dbReference type="EC" id="2.5.1.32" evidence="3"/>
<dbReference type="InterPro" id="IPR008949">
    <property type="entry name" value="Isoprenoid_synthase_dom_sf"/>
</dbReference>
<dbReference type="SFLD" id="SFLDG01212">
    <property type="entry name" value="Phytoene_synthase_like"/>
    <property type="match status" value="1"/>
</dbReference>
<evidence type="ECO:0000313" key="7">
    <source>
        <dbReference type="Proteomes" id="UP001165090"/>
    </source>
</evidence>
<dbReference type="PROSITE" id="PS01045">
    <property type="entry name" value="SQUALEN_PHYTOEN_SYN_2"/>
    <property type="match status" value="1"/>
</dbReference>
<proteinExistence type="inferred from homology"/>
<evidence type="ECO:0000256" key="3">
    <source>
        <dbReference type="ARBA" id="ARBA00012396"/>
    </source>
</evidence>
<dbReference type="InterPro" id="IPR044843">
    <property type="entry name" value="Trans_IPPS_bact-type"/>
</dbReference>
<keyword evidence="7" id="KW-1185">Reference proteome</keyword>
<comment type="catalytic activity">
    <reaction evidence="1">
        <text>2 (2E,6E,10E)-geranylgeranyl diphosphate = 15-cis-phytoene + 2 diphosphate</text>
        <dbReference type="Rhea" id="RHEA:34475"/>
        <dbReference type="ChEBI" id="CHEBI:27787"/>
        <dbReference type="ChEBI" id="CHEBI:33019"/>
        <dbReference type="ChEBI" id="CHEBI:58756"/>
        <dbReference type="EC" id="2.5.1.32"/>
    </reaction>
</comment>
<keyword evidence="5" id="KW-0125">Carotenoid biosynthesis</keyword>
<evidence type="ECO:0000256" key="2">
    <source>
        <dbReference type="ARBA" id="ARBA00006251"/>
    </source>
</evidence>
<evidence type="ECO:0000256" key="1">
    <source>
        <dbReference type="ARBA" id="ARBA00001805"/>
    </source>
</evidence>
<dbReference type="CDD" id="cd00683">
    <property type="entry name" value="Trans_IPPS_HH"/>
    <property type="match status" value="1"/>
</dbReference>
<dbReference type="InterPro" id="IPR002060">
    <property type="entry name" value="Squ/phyt_synthse"/>
</dbReference>
<dbReference type="Pfam" id="PF00494">
    <property type="entry name" value="SQS_PSY"/>
    <property type="match status" value="1"/>
</dbReference>
<dbReference type="Proteomes" id="UP001165090">
    <property type="component" value="Unassembled WGS sequence"/>
</dbReference>
<feature type="non-terminal residue" evidence="6">
    <location>
        <position position="1"/>
    </location>
</feature>
<organism evidence="6 7">
    <name type="scientific">Volvox africanus</name>
    <dbReference type="NCBI Taxonomy" id="51714"/>
    <lineage>
        <taxon>Eukaryota</taxon>
        <taxon>Viridiplantae</taxon>
        <taxon>Chlorophyta</taxon>
        <taxon>core chlorophytes</taxon>
        <taxon>Chlorophyceae</taxon>
        <taxon>CS clade</taxon>
        <taxon>Chlamydomonadales</taxon>
        <taxon>Volvocaceae</taxon>
        <taxon>Volvox</taxon>
    </lineage>
</organism>
<reference evidence="6 7" key="1">
    <citation type="journal article" date="2023" name="IScience">
        <title>Expanded male sex-determining region conserved during the evolution of homothallism in the green alga Volvox.</title>
        <authorList>
            <person name="Yamamoto K."/>
            <person name="Matsuzaki R."/>
            <person name="Mahakham W."/>
            <person name="Heman W."/>
            <person name="Sekimoto H."/>
            <person name="Kawachi M."/>
            <person name="Minakuchi Y."/>
            <person name="Toyoda A."/>
            <person name="Nozaki H."/>
        </authorList>
    </citation>
    <scope>NUCLEOTIDE SEQUENCE [LARGE SCALE GENOMIC DNA]</scope>
    <source>
        <strain evidence="6 7">NIES-4468</strain>
    </source>
</reference>
<dbReference type="SUPFAM" id="SSF48576">
    <property type="entry name" value="Terpenoid synthases"/>
    <property type="match status" value="1"/>
</dbReference>
<comment type="similarity">
    <text evidence="2">Belongs to the phytoene/squalene synthase family.</text>
</comment>
<keyword evidence="4" id="KW-0808">Transferase</keyword>